<evidence type="ECO:0000256" key="1">
    <source>
        <dbReference type="SAM" id="Phobius"/>
    </source>
</evidence>
<keyword evidence="1" id="KW-0472">Membrane</keyword>
<evidence type="ECO:0000313" key="2">
    <source>
        <dbReference type="EMBL" id="CAF1003097.1"/>
    </source>
</evidence>
<dbReference type="SMART" id="SM01411">
    <property type="entry name" value="Ephrin_rec_like"/>
    <property type="match status" value="1"/>
</dbReference>
<name>A0A8S2IZ90_9BILA</name>
<accession>A0A8S2IZ90</accession>
<protein>
    <submittedName>
        <fullName evidence="3">Uncharacterized protein</fullName>
    </submittedName>
</protein>
<feature type="transmembrane region" description="Helical" evidence="1">
    <location>
        <begin position="253"/>
        <end position="276"/>
    </location>
</feature>
<dbReference type="EMBL" id="CAJNOK010006415">
    <property type="protein sequence ID" value="CAF1003097.1"/>
    <property type="molecule type" value="Genomic_DNA"/>
</dbReference>
<dbReference type="EMBL" id="CAJOBA010006423">
    <property type="protein sequence ID" value="CAF3772415.1"/>
    <property type="molecule type" value="Genomic_DNA"/>
</dbReference>
<dbReference type="AlphaFoldDB" id="A0A8S2IZ90"/>
<feature type="transmembrane region" description="Helical" evidence="1">
    <location>
        <begin position="569"/>
        <end position="599"/>
    </location>
</feature>
<gene>
    <name evidence="2" type="ORF">OVA965_LOCUS14660</name>
    <name evidence="3" type="ORF">TMI583_LOCUS14664</name>
</gene>
<evidence type="ECO:0000313" key="3">
    <source>
        <dbReference type="EMBL" id="CAF3772415.1"/>
    </source>
</evidence>
<organism evidence="3 4">
    <name type="scientific">Didymodactylos carnosus</name>
    <dbReference type="NCBI Taxonomy" id="1234261"/>
    <lineage>
        <taxon>Eukaryota</taxon>
        <taxon>Metazoa</taxon>
        <taxon>Spiralia</taxon>
        <taxon>Gnathifera</taxon>
        <taxon>Rotifera</taxon>
        <taxon>Eurotatoria</taxon>
        <taxon>Bdelloidea</taxon>
        <taxon>Philodinida</taxon>
        <taxon>Philodinidae</taxon>
        <taxon>Didymodactylos</taxon>
    </lineage>
</organism>
<keyword evidence="1" id="KW-0812">Transmembrane</keyword>
<proteinExistence type="predicted"/>
<dbReference type="Proteomes" id="UP000677228">
    <property type="component" value="Unassembled WGS sequence"/>
</dbReference>
<dbReference type="Proteomes" id="UP000682733">
    <property type="component" value="Unassembled WGS sequence"/>
</dbReference>
<reference evidence="3" key="1">
    <citation type="submission" date="2021-02" db="EMBL/GenBank/DDBJ databases">
        <authorList>
            <person name="Nowell W R."/>
        </authorList>
    </citation>
    <scope>NUCLEOTIDE SEQUENCE</scope>
</reference>
<feature type="transmembrane region" description="Helical" evidence="1">
    <location>
        <begin position="301"/>
        <end position="321"/>
    </location>
</feature>
<dbReference type="Gene3D" id="2.10.50.10">
    <property type="entry name" value="Tumor Necrosis Factor Receptor, subunit A, domain 2"/>
    <property type="match status" value="1"/>
</dbReference>
<sequence length="638" mass="70666">MSVDINEQNQVLIGISLLDTVVVLSANTTSLTIVGNLNRYHSNTGFGKSVAWIDNTTVAILVYSLAEYPGSSSTVHVWDIESSFTTPIFAFPNNQQSFASTSYLSVSPSFLMISSWSSNMIVLTSNGDILMILSSPPGYYSVSNISLFGIVNIFSPVRCSAGTFKNSSGVAPCFVCPPGSKNLGDSAIECAWCQTASFCPLGSVNDVNYSTIETISDSRAYPNSPESTIFDDILIQNMFTIGSTSHCIVVSPLFWTSVIILFAILVLVVMAILKLFPDKKNHRIFIKKIFKQLDLVGEGELWIGGVISLGIIVLVSFAYWFSSSYLQQYPIETSGDSIFACDTSLRNAKFSTGLQLLSLPKSDEQQPIFNMLDQQEFTMSVDFVNTLYRYTDTTVQQNIGSNIVLLNISNYRIQDNATLHASVVLPFHQMNVQFNLTGPYSVGGVRICLSGPSASNDSYTVQQLNFCQFFYTANQTLAHSSSIDLQLTKVINETDGLSASDKTLYSGLWVPTFTVNTISDQLLYSQQGEYLRYFSTRTTLLITVGETQFYIQNTQSPIAKQTEIVFHNLLFTIVCLEIFGLIFLVIKLLFVPLFMRLFLEIQRKYNRILILDTDKAKTEKEGTLEANKITSKPSGEST</sequence>
<keyword evidence="1" id="KW-1133">Transmembrane helix</keyword>
<comment type="caution">
    <text evidence="3">The sequence shown here is derived from an EMBL/GenBank/DDBJ whole genome shotgun (WGS) entry which is preliminary data.</text>
</comment>
<evidence type="ECO:0000313" key="4">
    <source>
        <dbReference type="Proteomes" id="UP000682733"/>
    </source>
</evidence>